<name>A0A286G2D5_9PROT</name>
<dbReference type="RefSeq" id="WP_097277197.1">
    <property type="nucleotide sequence ID" value="NZ_OCNJ01000001.1"/>
</dbReference>
<keyword evidence="3" id="KW-1185">Reference proteome</keyword>
<keyword evidence="2" id="KW-0449">Lipoprotein</keyword>
<proteinExistence type="predicted"/>
<evidence type="ECO:0000256" key="1">
    <source>
        <dbReference type="SAM" id="SignalP"/>
    </source>
</evidence>
<dbReference type="EMBL" id="OCNJ01000001">
    <property type="protein sequence ID" value="SOD89681.1"/>
    <property type="molecule type" value="Genomic_DNA"/>
</dbReference>
<accession>A0A286G2D5</accession>
<feature type="signal peptide" evidence="1">
    <location>
        <begin position="1"/>
        <end position="21"/>
    </location>
</feature>
<reference evidence="2 3" key="1">
    <citation type="submission" date="2017-09" db="EMBL/GenBank/DDBJ databases">
        <authorList>
            <person name="Ehlers B."/>
            <person name="Leendertz F.H."/>
        </authorList>
    </citation>
    <scope>NUCLEOTIDE SEQUENCE [LARGE SCALE GENOMIC DNA]</scope>
    <source>
        <strain evidence="2 3">USBA 140</strain>
    </source>
</reference>
<feature type="chain" id="PRO_5013352658" evidence="1">
    <location>
        <begin position="22"/>
        <end position="172"/>
    </location>
</feature>
<keyword evidence="1" id="KW-0732">Signal</keyword>
<dbReference type="InterPro" id="IPR039366">
    <property type="entry name" value="Pilotin"/>
</dbReference>
<sequence>MGLARALVTTATSLGLLAALAACTAADEGGPVAEAPQVLDGYLVYGEPLILPPEAVAEVRLLRRNGPVAGVEVVASADTPGPFVPPIPFRLLYDPLYLRNSGGGTLVLTAVIELYGRILFRAEPPLPVVLPLAAADQPVVVPLTGQWGVVEISAPTPLPSPAPHRAPPLQDG</sequence>
<evidence type="ECO:0000313" key="2">
    <source>
        <dbReference type="EMBL" id="SOD89681.1"/>
    </source>
</evidence>
<dbReference type="OrthoDB" id="9809132at2"/>
<evidence type="ECO:0000313" key="3">
    <source>
        <dbReference type="Proteomes" id="UP000219621"/>
    </source>
</evidence>
<gene>
    <name evidence="2" type="ORF">SAMN05421508_101300</name>
</gene>
<organism evidence="2 3">
    <name type="scientific">Caenispirillum bisanense</name>
    <dbReference type="NCBI Taxonomy" id="414052"/>
    <lineage>
        <taxon>Bacteria</taxon>
        <taxon>Pseudomonadati</taxon>
        <taxon>Pseudomonadota</taxon>
        <taxon>Alphaproteobacteria</taxon>
        <taxon>Rhodospirillales</taxon>
        <taxon>Novispirillaceae</taxon>
        <taxon>Caenispirillum</taxon>
    </lineage>
</organism>
<protein>
    <submittedName>
        <fullName evidence="2">Uncharacterized lipoprotein YbaY</fullName>
    </submittedName>
</protein>
<dbReference type="Proteomes" id="UP000219621">
    <property type="component" value="Unassembled WGS sequence"/>
</dbReference>
<dbReference type="Pfam" id="PF09619">
    <property type="entry name" value="YscW"/>
    <property type="match status" value="1"/>
</dbReference>
<dbReference type="PROSITE" id="PS51257">
    <property type="entry name" value="PROKAR_LIPOPROTEIN"/>
    <property type="match status" value="1"/>
</dbReference>
<dbReference type="AlphaFoldDB" id="A0A286G2D5"/>